<gene>
    <name evidence="2" type="ORF">SI7747_UN020407</name>
</gene>
<comment type="caution">
    <text evidence="2">The sequence shown here is derived from an EMBL/GenBank/DDBJ whole genome shotgun (WGS) entry which is preliminary data.</text>
</comment>
<proteinExistence type="predicted"/>
<organism evidence="2 3">
    <name type="scientific">Spirodela intermedia</name>
    <name type="common">Intermediate duckweed</name>
    <dbReference type="NCBI Taxonomy" id="51605"/>
    <lineage>
        <taxon>Eukaryota</taxon>
        <taxon>Viridiplantae</taxon>
        <taxon>Streptophyta</taxon>
        <taxon>Embryophyta</taxon>
        <taxon>Tracheophyta</taxon>
        <taxon>Spermatophyta</taxon>
        <taxon>Magnoliopsida</taxon>
        <taxon>Liliopsida</taxon>
        <taxon>Araceae</taxon>
        <taxon>Lemnoideae</taxon>
        <taxon>Spirodela</taxon>
    </lineage>
</organism>
<sequence>MLMLTGLFAATPPSIRLNSSLPHEVKHATSEREREREREREERERGIGKTMQLLGLK</sequence>
<feature type="compositionally biased region" description="Basic and acidic residues" evidence="1">
    <location>
        <begin position="23"/>
        <end position="47"/>
    </location>
</feature>
<feature type="region of interest" description="Disordered" evidence="1">
    <location>
        <begin position="20"/>
        <end position="57"/>
    </location>
</feature>
<reference evidence="3" key="1">
    <citation type="journal article" date="2020" name="Sci. Rep.">
        <title>Chromosome-scale genome assembly for the duckweed Spirodela intermedia, integrating cytogenetic maps, PacBio and Oxford Nanopore libraries.</title>
        <authorList>
            <person name="Hoang P.T.N."/>
            <person name="Fiebig A."/>
            <person name="Novak P."/>
            <person name="Macas J."/>
            <person name="Cao H.X."/>
            <person name="Stepanenko A."/>
            <person name="Chen G."/>
            <person name="Borisjuk N."/>
            <person name="Scholz U."/>
            <person name="Schubert I."/>
        </authorList>
    </citation>
    <scope>NUCLEOTIDE SEQUENCE [LARGE SCALE GENOMIC DNA]</scope>
</reference>
<evidence type="ECO:0000256" key="1">
    <source>
        <dbReference type="SAM" id="MobiDB-lite"/>
    </source>
</evidence>
<dbReference type="EMBL" id="CACRZD030000072">
    <property type="protein sequence ID" value="CAA6674049.1"/>
    <property type="molecule type" value="Genomic_DNA"/>
</dbReference>
<evidence type="ECO:0000313" key="3">
    <source>
        <dbReference type="Proteomes" id="UP001189122"/>
    </source>
</evidence>
<evidence type="ECO:0000313" key="2">
    <source>
        <dbReference type="EMBL" id="CAA6674049.1"/>
    </source>
</evidence>
<accession>A0ABN7EAF4</accession>
<name>A0ABN7EAF4_SPIIN</name>
<keyword evidence="3" id="KW-1185">Reference proteome</keyword>
<dbReference type="Proteomes" id="UP001189122">
    <property type="component" value="Unassembled WGS sequence"/>
</dbReference>
<protein>
    <submittedName>
        <fullName evidence="2">Uncharacterized protein</fullName>
    </submittedName>
</protein>